<sequence length="61" mass="7058">MKKVLNVKDIQDILGVCDKTAYGLIRQALTTNNMFKVIKIGRLYKIPTEPFLNWLDSWDGM</sequence>
<dbReference type="RefSeq" id="WP_257560364.1">
    <property type="nucleotide sequence ID" value="NZ_JANKBY010000075.1"/>
</dbReference>
<protein>
    <submittedName>
        <fullName evidence="1">Helix-turn-helix domain-containing protein</fullName>
    </submittedName>
</protein>
<name>A0A9X2S180_9FIRM</name>
<keyword evidence="2" id="KW-1185">Reference proteome</keyword>
<dbReference type="EMBL" id="JANKBY010000075">
    <property type="protein sequence ID" value="MCR1822733.1"/>
    <property type="molecule type" value="Genomic_DNA"/>
</dbReference>
<gene>
    <name evidence="1" type="ORF">NSA58_08035</name>
</gene>
<accession>A0A9X2S180</accession>
<organism evidence="1 2">
    <name type="scientific">Terrisporobacter muris</name>
    <dbReference type="NCBI Taxonomy" id="2963284"/>
    <lineage>
        <taxon>Bacteria</taxon>
        <taxon>Bacillati</taxon>
        <taxon>Bacillota</taxon>
        <taxon>Clostridia</taxon>
        <taxon>Peptostreptococcales</taxon>
        <taxon>Peptostreptococcaceae</taxon>
        <taxon>Terrisporobacter</taxon>
    </lineage>
</organism>
<dbReference type="Proteomes" id="UP001140817">
    <property type="component" value="Unassembled WGS sequence"/>
</dbReference>
<evidence type="ECO:0000313" key="1">
    <source>
        <dbReference type="EMBL" id="MCR1822733.1"/>
    </source>
</evidence>
<evidence type="ECO:0000313" key="2">
    <source>
        <dbReference type="Proteomes" id="UP001140817"/>
    </source>
</evidence>
<proteinExistence type="predicted"/>
<reference evidence="1" key="1">
    <citation type="submission" date="2022-07" db="EMBL/GenBank/DDBJ databases">
        <title>Enhanced cultured diversity of the mouse gut microbiota enables custom-made synthetic communities.</title>
        <authorList>
            <person name="Afrizal A."/>
        </authorList>
    </citation>
    <scope>NUCLEOTIDE SEQUENCE</scope>
    <source>
        <strain evidence="1">DSM 29186</strain>
    </source>
</reference>
<comment type="caution">
    <text evidence="1">The sequence shown here is derived from an EMBL/GenBank/DDBJ whole genome shotgun (WGS) entry which is preliminary data.</text>
</comment>
<dbReference type="AlphaFoldDB" id="A0A9X2S180"/>